<evidence type="ECO:0000259" key="8">
    <source>
        <dbReference type="Pfam" id="PF03067"/>
    </source>
</evidence>
<evidence type="ECO:0000313" key="9">
    <source>
        <dbReference type="EMBL" id="KAF1992298.1"/>
    </source>
</evidence>
<evidence type="ECO:0000313" key="10">
    <source>
        <dbReference type="Proteomes" id="UP000800041"/>
    </source>
</evidence>
<organism evidence="9 10">
    <name type="scientific">Aulographum hederae CBS 113979</name>
    <dbReference type="NCBI Taxonomy" id="1176131"/>
    <lineage>
        <taxon>Eukaryota</taxon>
        <taxon>Fungi</taxon>
        <taxon>Dikarya</taxon>
        <taxon>Ascomycota</taxon>
        <taxon>Pezizomycotina</taxon>
        <taxon>Dothideomycetes</taxon>
        <taxon>Pleosporomycetidae</taxon>
        <taxon>Aulographales</taxon>
        <taxon>Aulographaceae</taxon>
    </lineage>
</organism>
<dbReference type="InterPro" id="IPR004302">
    <property type="entry name" value="Cellulose/chitin-bd_N"/>
</dbReference>
<dbReference type="GO" id="GO:0046872">
    <property type="term" value="F:metal ion binding"/>
    <property type="evidence" value="ECO:0007669"/>
    <property type="project" value="UniProtKB-KW"/>
</dbReference>
<evidence type="ECO:0000256" key="3">
    <source>
        <dbReference type="ARBA" id="ARBA00023008"/>
    </source>
</evidence>
<feature type="domain" description="Chitin-binding type-4" evidence="8">
    <location>
        <begin position="21"/>
        <end position="185"/>
    </location>
</feature>
<gene>
    <name evidence="9" type="ORF">K402DRAFT_320637</name>
</gene>
<dbReference type="PANTHER" id="PTHR36575:SF2">
    <property type="entry name" value="CHITIN-BINDING TYPE-4 DOMAIN-CONTAINING PROTEIN-RELATED"/>
    <property type="match status" value="1"/>
</dbReference>
<name>A0A6G1HH81_9PEZI</name>
<comment type="similarity">
    <text evidence="6">Belongs to the polysaccharide monooxygenase AA13 family.</text>
</comment>
<keyword evidence="4" id="KW-1015">Disulfide bond</keyword>
<accession>A0A6G1HH81</accession>
<dbReference type="Gene3D" id="2.70.50.70">
    <property type="match status" value="1"/>
</dbReference>
<evidence type="ECO:0000256" key="5">
    <source>
        <dbReference type="ARBA" id="ARBA00023180"/>
    </source>
</evidence>
<dbReference type="EMBL" id="ML977137">
    <property type="protein sequence ID" value="KAF1992298.1"/>
    <property type="molecule type" value="Genomic_DNA"/>
</dbReference>
<evidence type="ECO:0000256" key="4">
    <source>
        <dbReference type="ARBA" id="ARBA00023157"/>
    </source>
</evidence>
<keyword evidence="5" id="KW-0325">Glycoprotein</keyword>
<dbReference type="Proteomes" id="UP000800041">
    <property type="component" value="Unassembled WGS sequence"/>
</dbReference>
<evidence type="ECO:0000256" key="1">
    <source>
        <dbReference type="ARBA" id="ARBA00001973"/>
    </source>
</evidence>
<dbReference type="AlphaFoldDB" id="A0A6G1HH81"/>
<keyword evidence="7" id="KW-0732">Signal</keyword>
<evidence type="ECO:0000256" key="2">
    <source>
        <dbReference type="ARBA" id="ARBA00022723"/>
    </source>
</evidence>
<dbReference type="OrthoDB" id="120613at2759"/>
<feature type="chain" id="PRO_5026139330" description="Chitin-binding type-4 domain-containing protein" evidence="7">
    <location>
        <begin position="21"/>
        <end position="222"/>
    </location>
</feature>
<proteinExistence type="inferred from homology"/>
<dbReference type="Pfam" id="PF03067">
    <property type="entry name" value="LPMO_10"/>
    <property type="match status" value="1"/>
</dbReference>
<comment type="cofactor">
    <cofactor evidence="1">
        <name>Cu(2+)</name>
        <dbReference type="ChEBI" id="CHEBI:29036"/>
    </cofactor>
</comment>
<dbReference type="InterPro" id="IPR052282">
    <property type="entry name" value="Starch-active_LPMO"/>
</dbReference>
<keyword evidence="10" id="KW-1185">Reference proteome</keyword>
<reference evidence="9" key="1">
    <citation type="journal article" date="2020" name="Stud. Mycol.">
        <title>101 Dothideomycetes genomes: a test case for predicting lifestyles and emergence of pathogens.</title>
        <authorList>
            <person name="Haridas S."/>
            <person name="Albert R."/>
            <person name="Binder M."/>
            <person name="Bloem J."/>
            <person name="Labutti K."/>
            <person name="Salamov A."/>
            <person name="Andreopoulos B."/>
            <person name="Baker S."/>
            <person name="Barry K."/>
            <person name="Bills G."/>
            <person name="Bluhm B."/>
            <person name="Cannon C."/>
            <person name="Castanera R."/>
            <person name="Culley D."/>
            <person name="Daum C."/>
            <person name="Ezra D."/>
            <person name="Gonzalez J."/>
            <person name="Henrissat B."/>
            <person name="Kuo A."/>
            <person name="Liang C."/>
            <person name="Lipzen A."/>
            <person name="Lutzoni F."/>
            <person name="Magnuson J."/>
            <person name="Mondo S."/>
            <person name="Nolan M."/>
            <person name="Ohm R."/>
            <person name="Pangilinan J."/>
            <person name="Park H.-J."/>
            <person name="Ramirez L."/>
            <person name="Alfaro M."/>
            <person name="Sun H."/>
            <person name="Tritt A."/>
            <person name="Yoshinaga Y."/>
            <person name="Zwiers L.-H."/>
            <person name="Turgeon B."/>
            <person name="Goodwin S."/>
            <person name="Spatafora J."/>
            <person name="Crous P."/>
            <person name="Grigoriev I."/>
        </authorList>
    </citation>
    <scope>NUCLEOTIDE SEQUENCE</scope>
    <source>
        <strain evidence="9">CBS 113979</strain>
    </source>
</reference>
<evidence type="ECO:0000256" key="6">
    <source>
        <dbReference type="ARBA" id="ARBA00034311"/>
    </source>
</evidence>
<evidence type="ECO:0000256" key="7">
    <source>
        <dbReference type="SAM" id="SignalP"/>
    </source>
</evidence>
<keyword evidence="3" id="KW-0186">Copper</keyword>
<dbReference type="PANTHER" id="PTHR36575">
    <property type="entry name" value="BINDING PROTEIN, PUTATIVE (AFU_ORTHOLOGUE AFUA_1G14430)-RELATED"/>
    <property type="match status" value="1"/>
</dbReference>
<protein>
    <recommendedName>
        <fullName evidence="8">Chitin-binding type-4 domain-containing protein</fullName>
    </recommendedName>
</protein>
<feature type="signal peptide" evidence="7">
    <location>
        <begin position="1"/>
        <end position="20"/>
    </location>
</feature>
<sequence length="222" mass="22635">MTKASLFAATAALLITSALAHGNITSPAARLPGPAMKAACGPDAIAAVQADGTTPLEDVPTTGAGPNCNVGLCRGAQFADNKDRVSTFTAGQVVDMKAILPIPHEGPMNVSIVDTKTNTLMGPPLIEFESYADENLAVLPANNTAFSVKVPAMPAGMCAVAGQCVMQWHWVGTAAQQTYQSCVDFVMAPAGAAGAAPPAAAPPAPIAPKPPVAPVRFMFEVR</sequence>
<keyword evidence="2" id="KW-0479">Metal-binding</keyword>